<evidence type="ECO:0000313" key="3">
    <source>
        <dbReference type="EMBL" id="CAB4175168.1"/>
    </source>
</evidence>
<dbReference type="EMBL" id="LR798422">
    <property type="protein sequence ID" value="CAB5230703.1"/>
    <property type="molecule type" value="Genomic_DNA"/>
</dbReference>
<protein>
    <submittedName>
        <fullName evidence="6">Uncharacterized protein</fullName>
    </submittedName>
</protein>
<evidence type="ECO:0000313" key="4">
    <source>
        <dbReference type="EMBL" id="CAB4185350.1"/>
    </source>
</evidence>
<gene>
    <name evidence="4" type="ORF">UFOVP1123_56</name>
    <name evidence="5" type="ORF">UFOVP1239_94</name>
    <name evidence="6" type="ORF">UFOVP1484_60</name>
    <name evidence="7" type="ORF">UFOVP1577_66</name>
    <name evidence="3" type="ORF">UFOVP961_128</name>
</gene>
<organism evidence="6">
    <name type="scientific">uncultured Caudovirales phage</name>
    <dbReference type="NCBI Taxonomy" id="2100421"/>
    <lineage>
        <taxon>Viruses</taxon>
        <taxon>Duplodnaviria</taxon>
        <taxon>Heunggongvirae</taxon>
        <taxon>Uroviricota</taxon>
        <taxon>Caudoviricetes</taxon>
        <taxon>Peduoviridae</taxon>
        <taxon>Maltschvirus</taxon>
        <taxon>Maltschvirus maltsch</taxon>
    </lineage>
</organism>
<dbReference type="EMBL" id="LR796912">
    <property type="protein sequence ID" value="CAB4175168.1"/>
    <property type="molecule type" value="Genomic_DNA"/>
</dbReference>
<keyword evidence="1" id="KW-0175">Coiled coil</keyword>
<accession>A0A6J5SPY5</accession>
<sequence length="2500" mass="267336">MATNETTVSLKVIASGIKEATADAQKLHNILAATAKIASTIRVPMAVQAAQAGVAAAQSRPRAAAAAPATELGGTSIPRSIGPGTGSDSRDFAKQAQGLGGLVHVYATFAANAFAASAAFTALSKAADTTNIVKGLDQLGAASGVALGTLSKKLVEASDGALSLKDAMTSTALASSGGMTSAMIVRMTEVAKKASLALGRDMSDSMDRLTKGIVKIQPELLDELGIMTRVIPAQEAYAMKLGKTASALTDFEKRQAFANAVLEEGERKFSNIDISANPYSKLSASLANLAQSGLSVINTVLNPLVSALSSSPTALTAAVLGVTGILLKQAIPALGQYRKNIEEMRNESLKKVTALASEATQAGGMTDAEIGQKAKKEFLLKTKWAEQTAEKKIELEKRAADIAQDASDKALQRGQMLFGHENNLMRIKDRAVQEAAQAGIKYSTQEIQSKLGVAAAWRTLNEQIALSKAGELKVQTGTDEHGVAIMDRAKATGVLTNSWTRFTGVIGIATTAVTTLGAAFSVALGWIGVIITAVSILSDIFSKNEKEIAKFNQSLESTRAAGDLVVNTIENINKKDFFDRLSVSSVLALSNALGEVSLNLSSLVSNLDKANVAAGGFDRFIDGWLIVIGKDLKSKFSKELAFSISSAIKAMPEGDIKDNATEKITKLLGISDLSFESMQASINTIDSSKIVDLGKRLSTVTEEATKATQKSAEAIKALSESFDKAIKASDDLFASLRVTDPLYTMGAAFVDVGSKMEKAFEDPKNALISLNDIIKDTRKLSLLDPKSQEGLLNTRRELEKLQAATAAYDDQIKKAKEDLSKLPVDKVNATFANTGGGAAFGRPQTTRQGVNATIAADTRVAQDALKIAQAGKIATDAQVTKLTDSLKVMDLSANMVKRGYELMFSQLETAIKQAAITINRAAISGMSGAGSAAANAELKKQELNIQLESLKVTQNLVEAQILSKLAMDKLTVTMEEQIDQADLNSTSEARRDRALEKQKGRAQTTDQRKQDIQAVIDAFSNGLGNANLGKLVDTMSVSQRGIAGPGIQAGLDIQRTRTGLFAQQKAAGIEGKQGSLAENLAIQERAKAVDKEIADIEARRVGLLSQGSDIINADLLTQQLNQESISKQASYAADRIKLADEIIKQSERLKDITNVEVKAAAIRNLQDKGLQLTEFDRLKTAKEIEDKYIQQGKIIKNNLAIEMQAIAEAEQTSILKQAISQRDLDINKSSLEAQTALNSASESYLINKTAELEKQALLLDKQNQLGAIGFQLEKDVAAVRAKRDEQLAATTNPEEILKVTKQSLEAENKITEAYNKRVGAIKATAEGRLIAIDIAKQTKLILDTAKQLEEKQTSIMELDRAKLESAKELGTISDKMAIDRDKELAQRTLVDAYDKATSEAKKVQVSLQAMLKDDAYSITSELSNQLVAAEELIAREKRLYDGKVAVLGIVTATNIEQLRLKDLLDEQNRKSERAISLADSLGKAFGNVGTVIGEVAKIMQDSANKQEQSLEKQAQLEKQLVVARSKGDAGEELKILEKLRLEREKSNEEKLAGYAGEIGAIKGLFKQHTGAYKTMANVEKALHIIKLKDALIEMATSKTGMVADIMMSWAKAEAAITAKSLEVGVVSGLVVGEAAVIVSATIPAILAQFLAQMGPFGWAAAAAAIAAIGGSMMSSNPTKPGGFTAEDQQKSQGTGVNGGGALGDPTAKSKSVQNSIDYLGKINFEMLQYEKGKTYDALISIQKNTEGFVKALGSAGITGGVSAFGTKEGSTSGFLGFNKSSTIVEDTGVIIEGALRELVAGGGTKQQYENITSKSSSLWGLFSSTSYNTNIKELQANVDTYVSGIFKSFKTSIVSVGVDLLGKTTKEIEDLVDVTDIKIKASGKGLTGADFANEVMSEIGIQLDKAAMSIFPELVPLSTEFQTLGESFYEFTTRLAKDNNDIKLAFTSIGQTFNTLPEVASRATQAMYDVADSAQKKVDLLKAQGTSKSVTYYDRGTEQDVTVLMEDTVAVTKLKDAEADLTAARLTLNNANSGVTTNTIHAVQALLTLNGGLDSFVAKIKSFSDDFLSEEEKMVPIRASVTKTMEDLGYSSIITKEQFKKLVLSFDPLDESTQATYTSLLNVSHAFSQVYAVTEKVLSAEEYRTAKLDQTVSILKALGKSEEALVLTRAEELDKLDARLRPGQIYLNALEDENTLKGKLKTAYDAANTAVKNTITSLSNSISALKEYRASLFSGELSTLTPMEKYTQSKQATLQTYAEATQTTDIALRDRALAALPASIDRFLTNSKTLFATSEAYQQDFSTASEILTTLGTALDSQLTDAQNQLAILRTSDTYLGNIDISSKSTAQLMQELVDAQSSSNLAQVATAAAAALYNILNPGTNRTVGATIIPANALASGGMGFGTTLVGEQGPEIVDFQNPGRVYSNRDSKALFNNAEVVQELRALRDELTKLRQDQQEQTGHLITTNYDANNRAAGKVAEANDKTTSTALWTQRSAAKIM</sequence>
<feature type="region of interest" description="Disordered" evidence="2">
    <location>
        <begin position="981"/>
        <end position="1008"/>
    </location>
</feature>
<evidence type="ECO:0000256" key="2">
    <source>
        <dbReference type="SAM" id="MobiDB-lite"/>
    </source>
</evidence>
<feature type="compositionally biased region" description="Basic and acidic residues" evidence="2">
    <location>
        <begin position="988"/>
        <end position="999"/>
    </location>
</feature>
<dbReference type="EMBL" id="LR797079">
    <property type="protein sequence ID" value="CAB4185350.1"/>
    <property type="molecule type" value="Genomic_DNA"/>
</dbReference>
<dbReference type="EMBL" id="LR797435">
    <property type="protein sequence ID" value="CAB4216016.1"/>
    <property type="molecule type" value="Genomic_DNA"/>
</dbReference>
<evidence type="ECO:0000313" key="7">
    <source>
        <dbReference type="EMBL" id="CAB5230703.1"/>
    </source>
</evidence>
<reference evidence="6" key="1">
    <citation type="submission" date="2020-05" db="EMBL/GenBank/DDBJ databases">
        <authorList>
            <person name="Chiriac C."/>
            <person name="Salcher M."/>
            <person name="Ghai R."/>
            <person name="Kavagutti S V."/>
        </authorList>
    </citation>
    <scope>NUCLEOTIDE SEQUENCE</scope>
</reference>
<name>A0A6J5SPY5_9CAUD</name>
<evidence type="ECO:0000313" key="6">
    <source>
        <dbReference type="EMBL" id="CAB4216016.1"/>
    </source>
</evidence>
<evidence type="ECO:0000256" key="1">
    <source>
        <dbReference type="SAM" id="Coils"/>
    </source>
</evidence>
<evidence type="ECO:0000313" key="5">
    <source>
        <dbReference type="EMBL" id="CAB4193504.1"/>
    </source>
</evidence>
<dbReference type="EMBL" id="LR797194">
    <property type="protein sequence ID" value="CAB4193504.1"/>
    <property type="molecule type" value="Genomic_DNA"/>
</dbReference>
<feature type="region of interest" description="Disordered" evidence="2">
    <location>
        <begin position="1677"/>
        <end position="1708"/>
    </location>
</feature>
<feature type="coiled-coil region" evidence="1">
    <location>
        <begin position="791"/>
        <end position="818"/>
    </location>
</feature>
<feature type="region of interest" description="Disordered" evidence="2">
    <location>
        <begin position="65"/>
        <end position="90"/>
    </location>
</feature>
<proteinExistence type="predicted"/>
<feature type="coiled-coil region" evidence="1">
    <location>
        <begin position="933"/>
        <end position="960"/>
    </location>
</feature>